<feature type="compositionally biased region" description="Low complexity" evidence="1">
    <location>
        <begin position="32"/>
        <end position="47"/>
    </location>
</feature>
<dbReference type="eggNOG" id="ENOG502RBD8">
    <property type="taxonomic scope" value="Eukaryota"/>
</dbReference>
<dbReference type="RefSeq" id="XP_566509.1">
    <property type="nucleotide sequence ID" value="XM_566509.2"/>
</dbReference>
<accession>Q561B4</accession>
<proteinExistence type="predicted"/>
<feature type="compositionally biased region" description="Polar residues" evidence="1">
    <location>
        <begin position="96"/>
        <end position="106"/>
    </location>
</feature>
<dbReference type="OMA" id="GGWGKHH"/>
<evidence type="ECO:0000256" key="1">
    <source>
        <dbReference type="SAM" id="MobiDB-lite"/>
    </source>
</evidence>
<feature type="compositionally biased region" description="Low complexity" evidence="1">
    <location>
        <begin position="495"/>
        <end position="516"/>
    </location>
</feature>
<accession>Q5KQ15</accession>
<organism evidence="2 3">
    <name type="scientific">Cryptococcus deneoformans (strain JEC21 / ATCC MYA-565)</name>
    <name type="common">Cryptococcus neoformans var. neoformans serotype D</name>
    <dbReference type="NCBI Taxonomy" id="214684"/>
    <lineage>
        <taxon>Eukaryota</taxon>
        <taxon>Fungi</taxon>
        <taxon>Dikarya</taxon>
        <taxon>Basidiomycota</taxon>
        <taxon>Agaricomycotina</taxon>
        <taxon>Tremellomycetes</taxon>
        <taxon>Tremellales</taxon>
        <taxon>Cryptococcaceae</taxon>
        <taxon>Cryptococcus</taxon>
        <taxon>Cryptococcus neoformans species complex</taxon>
    </lineage>
</organism>
<sequence length="547" mass="54059">MSGITNKLENKVDKTFFSGGPGTTGREPFEDSTTSGTTGTHSSNTTNPATSLHGGITHDENVRSGMGATGTPDRTTGSTGSYTGTGVGNENIPAPHSSSTGTNVPGTHTGGGAPIGAQGTSFGQTGEQRGVGGVTAGGVTGSGNPTHAGYGSGATTGLDSSRHGQGIGSGTDKHSSTGYGAHESSFAPPISSTTGSGAKVADYGTGSHTSSHHTGAAATGAAAAGTGAAAYGHHENKHAGSGHTGSHSHDTSGNHGVGTTDSYGSGLPSALDNKQSVGAGARDSRDRTGHLEEGSALYERSTDQGPVTGGAANTDKFDTDKPRNTSGLTGHGTGKTHNYDGTSSRTAPHSGTEDPYKQQSGGAAGIFATSDKDFTSNTDRLGKGAYHDDQGLFKDNTSGPGGRSALTGREGNYEKNPISGVESAGQKHHTGATSGAGTGATGGAAYEAEKAENKLAGSHSTTGAYDTPTSSHGIAGRDGTTATTGQSGYGTGDRTGTYNETGTTGTHSSSTGESGTAIGGHDTDTGRTTEGTHEKKGIIEKIKEAIH</sequence>
<gene>
    <name evidence="2" type="ordered locus">CNA00820</name>
</gene>
<evidence type="ECO:0000313" key="3">
    <source>
        <dbReference type="Proteomes" id="UP000002149"/>
    </source>
</evidence>
<protein>
    <submittedName>
        <fullName evidence="2">Conserved expressed protein</fullName>
    </submittedName>
</protein>
<dbReference type="VEuPathDB" id="FungiDB:CNA00820"/>
<feature type="compositionally biased region" description="Polar residues" evidence="1">
    <location>
        <begin position="335"/>
        <end position="349"/>
    </location>
</feature>
<feature type="compositionally biased region" description="Basic and acidic residues" evidence="1">
    <location>
        <begin position="370"/>
        <end position="392"/>
    </location>
</feature>
<dbReference type="AlphaFoldDB" id="Q5KQ15"/>
<dbReference type="EMBL" id="AE017341">
    <property type="protein sequence ID" value="AAW40690.1"/>
    <property type="molecule type" value="Genomic_DNA"/>
</dbReference>
<feature type="region of interest" description="Disordered" evidence="1">
    <location>
        <begin position="455"/>
        <end position="547"/>
    </location>
</feature>
<dbReference type="GeneID" id="3253460"/>
<feature type="compositionally biased region" description="Basic and acidic residues" evidence="1">
    <location>
        <begin position="282"/>
        <end position="293"/>
    </location>
</feature>
<feature type="compositionally biased region" description="Polar residues" evidence="1">
    <location>
        <begin position="118"/>
        <end position="127"/>
    </location>
</feature>
<feature type="compositionally biased region" description="Basic and acidic residues" evidence="1">
    <location>
        <begin position="521"/>
        <end position="547"/>
    </location>
</feature>
<reference evidence="2 3" key="1">
    <citation type="journal article" date="2005" name="Science">
        <title>The genome of the basidiomycetous yeast and human pathogen Cryptococcus neoformans.</title>
        <authorList>
            <person name="Loftus B.J."/>
            <person name="Fung E."/>
            <person name="Roncaglia P."/>
            <person name="Rowley D."/>
            <person name="Amedeo P."/>
            <person name="Bruno D."/>
            <person name="Vamathevan J."/>
            <person name="Miranda M."/>
            <person name="Anderson I.J."/>
            <person name="Fraser J.A."/>
            <person name="Allen J.E."/>
            <person name="Bosdet I.E."/>
            <person name="Brent M.R."/>
            <person name="Chiu R."/>
            <person name="Doering T.L."/>
            <person name="Donlin M.J."/>
            <person name="D'Souza C.A."/>
            <person name="Fox D.S."/>
            <person name="Grinberg V."/>
            <person name="Fu J."/>
            <person name="Fukushima M."/>
            <person name="Haas B.J."/>
            <person name="Huang J.C."/>
            <person name="Janbon G."/>
            <person name="Jones S.J."/>
            <person name="Koo H.L."/>
            <person name="Krzywinski M.I."/>
            <person name="Kwon-Chung J.K."/>
            <person name="Lengeler K.B."/>
            <person name="Maiti R."/>
            <person name="Marra M.A."/>
            <person name="Marra R.E."/>
            <person name="Mathewson C.A."/>
            <person name="Mitchell T.G."/>
            <person name="Pertea M."/>
            <person name="Riggs F.R."/>
            <person name="Salzberg S.L."/>
            <person name="Schein J.E."/>
            <person name="Shvartsbeyn A."/>
            <person name="Shin H."/>
            <person name="Shumway M."/>
            <person name="Specht C.A."/>
            <person name="Suh B.B."/>
            <person name="Tenney A."/>
            <person name="Utterback T.R."/>
            <person name="Wickes B.L."/>
            <person name="Wortman J.R."/>
            <person name="Wye N.H."/>
            <person name="Kronstad J.W."/>
            <person name="Lodge J.K."/>
            <person name="Heitman J."/>
            <person name="Davis R.W."/>
            <person name="Fraser C.M."/>
            <person name="Hyman R.W."/>
        </authorList>
    </citation>
    <scope>NUCLEOTIDE SEQUENCE [LARGE SCALE GENOMIC DNA]</scope>
    <source>
        <strain evidence="3">JEC21 / ATCC MYA-565</strain>
    </source>
</reference>
<dbReference type="HOGENOM" id="CLU_539697_0_0_1"/>
<dbReference type="STRING" id="214684.Q5KQ15"/>
<feature type="region of interest" description="Disordered" evidence="1">
    <location>
        <begin position="1"/>
        <end position="442"/>
    </location>
</feature>
<dbReference type="OrthoDB" id="2575819at2759"/>
<feature type="compositionally biased region" description="Gly residues" evidence="1">
    <location>
        <begin position="129"/>
        <end position="141"/>
    </location>
</feature>
<feature type="compositionally biased region" description="Low complexity" evidence="1">
    <location>
        <begin position="75"/>
        <end position="84"/>
    </location>
</feature>
<feature type="compositionally biased region" description="Low complexity" evidence="1">
    <location>
        <begin position="203"/>
        <end position="231"/>
    </location>
</feature>
<dbReference type="PaxDb" id="214684-Q5KQ15"/>
<dbReference type="KEGG" id="cne:CNA00820"/>
<dbReference type="Proteomes" id="UP000002149">
    <property type="component" value="Chromosome 1"/>
</dbReference>
<keyword evidence="3" id="KW-1185">Reference proteome</keyword>
<name>Q5KQ15_CRYD1</name>
<feature type="compositionally biased region" description="Polar residues" evidence="1">
    <location>
        <begin position="458"/>
        <end position="472"/>
    </location>
</feature>
<evidence type="ECO:0000313" key="2">
    <source>
        <dbReference type="EMBL" id="AAW40690.1"/>
    </source>
</evidence>
<dbReference type="InParanoid" id="Q5KQ15"/>